<dbReference type="PANTHER" id="PTHR39555:SF1">
    <property type="entry name" value="TYPE IV PILUS INNER MEMBRANE COMPONENT PILO"/>
    <property type="match status" value="1"/>
</dbReference>
<dbReference type="EMBL" id="FOSP01000006">
    <property type="protein sequence ID" value="SFK42166.1"/>
    <property type="molecule type" value="Genomic_DNA"/>
</dbReference>
<dbReference type="Gene3D" id="3.30.70.60">
    <property type="match status" value="1"/>
</dbReference>
<dbReference type="Pfam" id="PF04350">
    <property type="entry name" value="PilO"/>
    <property type="match status" value="1"/>
</dbReference>
<dbReference type="Proteomes" id="UP000199533">
    <property type="component" value="Unassembled WGS sequence"/>
</dbReference>
<evidence type="ECO:0000313" key="3">
    <source>
        <dbReference type="Proteomes" id="UP000199533"/>
    </source>
</evidence>
<keyword evidence="3" id="KW-1185">Reference proteome</keyword>
<gene>
    <name evidence="2" type="ORF">SAMN05216302_100637</name>
</gene>
<evidence type="ECO:0000256" key="1">
    <source>
        <dbReference type="SAM" id="Phobius"/>
    </source>
</evidence>
<protein>
    <submittedName>
        <fullName evidence="2">Type IV pilus assembly protein PilO</fullName>
    </submittedName>
</protein>
<dbReference type="PANTHER" id="PTHR39555">
    <property type="entry name" value="FIMBRIAL ASSEMBLY PROTEIN PILO-LIKE PROTEIN-RELATED"/>
    <property type="match status" value="1"/>
</dbReference>
<keyword evidence="1" id="KW-0812">Transmembrane</keyword>
<dbReference type="OrthoDB" id="9802133at2"/>
<name>A0A1I3ZF33_9PROT</name>
<dbReference type="Gene3D" id="1.10.287.540">
    <property type="entry name" value="Helix hairpin bin"/>
    <property type="match status" value="1"/>
</dbReference>
<proteinExistence type="predicted"/>
<accession>A0A1I3ZF33</accession>
<dbReference type="InterPro" id="IPR014717">
    <property type="entry name" value="Transl_elong_EF1B/ribsomal_bS6"/>
</dbReference>
<feature type="transmembrane region" description="Helical" evidence="1">
    <location>
        <begin position="20"/>
        <end position="42"/>
    </location>
</feature>
<evidence type="ECO:0000313" key="2">
    <source>
        <dbReference type="EMBL" id="SFK42166.1"/>
    </source>
</evidence>
<sequence>MTVLEELRYIDLNDPGKWPTPIRTIALFLLLFVMIMAGYFFVWQDQMNYLDNARVEEQTLKDSYLAKKSSAINLPVLKQQLNDIEQSLSALLKQLPNKSEMEALLVDVNQAGLGRGLQFELFKPAESEIIHDFYAELSVSVRVTGSYHDIGSFASDIAQLPRIVTLNNINIVPGSDNMLILDAIAKTFRYLDEDELLSQGVKIQ</sequence>
<reference evidence="3" key="1">
    <citation type="submission" date="2016-10" db="EMBL/GenBank/DDBJ databases">
        <authorList>
            <person name="Varghese N."/>
            <person name="Submissions S."/>
        </authorList>
    </citation>
    <scope>NUCLEOTIDE SEQUENCE [LARGE SCALE GENOMIC DNA]</scope>
    <source>
        <strain evidence="3">Nm69</strain>
    </source>
</reference>
<organism evidence="2 3">
    <name type="scientific">Nitrosomonas aestuarii</name>
    <dbReference type="NCBI Taxonomy" id="52441"/>
    <lineage>
        <taxon>Bacteria</taxon>
        <taxon>Pseudomonadati</taxon>
        <taxon>Pseudomonadota</taxon>
        <taxon>Betaproteobacteria</taxon>
        <taxon>Nitrosomonadales</taxon>
        <taxon>Nitrosomonadaceae</taxon>
        <taxon>Nitrosomonas</taxon>
    </lineage>
</organism>
<dbReference type="PIRSF" id="PIRSF016482">
    <property type="entry name" value="PilO"/>
    <property type="match status" value="1"/>
</dbReference>
<dbReference type="RefSeq" id="WP_090697818.1">
    <property type="nucleotide sequence ID" value="NZ_FOSP01000006.1"/>
</dbReference>
<dbReference type="STRING" id="52441.SAMN05216302_100637"/>
<dbReference type="GO" id="GO:0043683">
    <property type="term" value="P:type IV pilus assembly"/>
    <property type="evidence" value="ECO:0007669"/>
    <property type="project" value="InterPro"/>
</dbReference>
<keyword evidence="1" id="KW-0472">Membrane</keyword>
<keyword evidence="1" id="KW-1133">Transmembrane helix</keyword>
<dbReference type="GO" id="GO:0043107">
    <property type="term" value="P:type IV pilus-dependent motility"/>
    <property type="evidence" value="ECO:0007669"/>
    <property type="project" value="InterPro"/>
</dbReference>
<dbReference type="InterPro" id="IPR007445">
    <property type="entry name" value="PilO"/>
</dbReference>
<dbReference type="AlphaFoldDB" id="A0A1I3ZF33"/>